<proteinExistence type="predicted"/>
<dbReference type="AlphaFoldDB" id="A0AAV6XEC5"/>
<name>A0AAV6XEC5_9LAMI</name>
<evidence type="ECO:0000313" key="1">
    <source>
        <dbReference type="EMBL" id="KAG8381291.1"/>
    </source>
</evidence>
<evidence type="ECO:0000313" key="2">
    <source>
        <dbReference type="Proteomes" id="UP000826271"/>
    </source>
</evidence>
<dbReference type="EMBL" id="WHWC01000006">
    <property type="protein sequence ID" value="KAG8381291.1"/>
    <property type="molecule type" value="Genomic_DNA"/>
</dbReference>
<keyword evidence="2" id="KW-1185">Reference proteome</keyword>
<organism evidence="1 2">
    <name type="scientific">Buddleja alternifolia</name>
    <dbReference type="NCBI Taxonomy" id="168488"/>
    <lineage>
        <taxon>Eukaryota</taxon>
        <taxon>Viridiplantae</taxon>
        <taxon>Streptophyta</taxon>
        <taxon>Embryophyta</taxon>
        <taxon>Tracheophyta</taxon>
        <taxon>Spermatophyta</taxon>
        <taxon>Magnoliopsida</taxon>
        <taxon>eudicotyledons</taxon>
        <taxon>Gunneridae</taxon>
        <taxon>Pentapetalae</taxon>
        <taxon>asterids</taxon>
        <taxon>lamiids</taxon>
        <taxon>Lamiales</taxon>
        <taxon>Scrophulariaceae</taxon>
        <taxon>Buddlejeae</taxon>
        <taxon>Buddleja</taxon>
    </lineage>
</organism>
<accession>A0AAV6XEC5</accession>
<reference evidence="1" key="1">
    <citation type="submission" date="2019-10" db="EMBL/GenBank/DDBJ databases">
        <authorList>
            <person name="Zhang R."/>
            <person name="Pan Y."/>
            <person name="Wang J."/>
            <person name="Ma R."/>
            <person name="Yu S."/>
        </authorList>
    </citation>
    <scope>NUCLEOTIDE SEQUENCE</scope>
    <source>
        <strain evidence="1">LA-IB0</strain>
        <tissue evidence="1">Leaf</tissue>
    </source>
</reference>
<protein>
    <submittedName>
        <fullName evidence="1">Uncharacterized protein</fullName>
    </submittedName>
</protein>
<sequence length="80" mass="9372">MFIWEPNKNRPLSSLSIRFPRKRARNIHLDLHHALITSIGTTKIYGPGKRHDWGKEAHEGYRQSDLASQPIYRLLIKILL</sequence>
<comment type="caution">
    <text evidence="1">The sequence shown here is derived from an EMBL/GenBank/DDBJ whole genome shotgun (WGS) entry which is preliminary data.</text>
</comment>
<gene>
    <name evidence="1" type="ORF">BUALT_Bualt06G0107200</name>
</gene>
<dbReference type="Proteomes" id="UP000826271">
    <property type="component" value="Unassembled WGS sequence"/>
</dbReference>